<dbReference type="Pfam" id="PF04127">
    <property type="entry name" value="DFP"/>
    <property type="match status" value="1"/>
</dbReference>
<reference evidence="3" key="1">
    <citation type="journal article" date="2015" name="Genome Announc.">
        <title>Draft Genome Sequence of an Anaerobic Ammonium-Oxidizing Bacterium, "Candidatus Brocadia sinica".</title>
        <authorList>
            <person name="Oshiki M."/>
            <person name="Shinyako-Hata K."/>
            <person name="Satoh H."/>
            <person name="Okabe S."/>
        </authorList>
    </citation>
    <scope>NUCLEOTIDE SEQUENCE [LARGE SCALE GENOMIC DNA]</scope>
    <source>
        <strain evidence="3">JPN1</strain>
    </source>
</reference>
<organism evidence="2 3">
    <name type="scientific">Candidatus Brocadia sinica JPN1</name>
    <dbReference type="NCBI Taxonomy" id="1197129"/>
    <lineage>
        <taxon>Bacteria</taxon>
        <taxon>Pseudomonadati</taxon>
        <taxon>Planctomycetota</taxon>
        <taxon>Candidatus Brocadiia</taxon>
        <taxon>Candidatus Brocadiales</taxon>
        <taxon>Candidatus Brocadiaceae</taxon>
        <taxon>Candidatus Brocadia</taxon>
    </lineage>
</organism>
<dbReference type="InterPro" id="IPR035929">
    <property type="entry name" value="CoaB-like_sf"/>
</dbReference>
<name>A0ABQ0JWX1_9BACT</name>
<dbReference type="EMBL" id="BAFN01000001">
    <property type="protein sequence ID" value="GAN33152.1"/>
    <property type="molecule type" value="Genomic_DNA"/>
</dbReference>
<dbReference type="InterPro" id="IPR007085">
    <property type="entry name" value="DNA/pantothenate-metab_flavo_C"/>
</dbReference>
<protein>
    <submittedName>
        <fullName evidence="2">Phosphopantothenoylcysteine synthetase/decarboxylase</fullName>
    </submittedName>
</protein>
<dbReference type="RefSeq" id="WP_082059112.1">
    <property type="nucleotide sequence ID" value="NZ_BAFN01000001.1"/>
</dbReference>
<comment type="caution">
    <text evidence="2">The sequence shown here is derived from an EMBL/GenBank/DDBJ whole genome shotgun (WGS) entry which is preliminary data.</text>
</comment>
<dbReference type="Proteomes" id="UP000032309">
    <property type="component" value="Unassembled WGS sequence"/>
</dbReference>
<dbReference type="Gene3D" id="3.40.50.10300">
    <property type="entry name" value="CoaB-like"/>
    <property type="match status" value="1"/>
</dbReference>
<evidence type="ECO:0000259" key="1">
    <source>
        <dbReference type="Pfam" id="PF04127"/>
    </source>
</evidence>
<dbReference type="SUPFAM" id="SSF102645">
    <property type="entry name" value="CoaB-like"/>
    <property type="match status" value="1"/>
</dbReference>
<evidence type="ECO:0000313" key="3">
    <source>
        <dbReference type="Proteomes" id="UP000032309"/>
    </source>
</evidence>
<evidence type="ECO:0000313" key="2">
    <source>
        <dbReference type="EMBL" id="GAN33152.1"/>
    </source>
</evidence>
<sequence>MGSLEGVRVMITSGPTRGYIDAVRYISNKSTGKLGTVIATELLKSGASVTFVYGMGSSIPDVALLDKGCAGRLILIEVETIDDLLTTVQEKLKGNLFDAIIHAMAVLDYVPETQSSDKTPSDKDKLVVTFVKTPKIIKLMRNLWPHAFFISFKLEVGLSQDALIERAYASLLENSADLVVANNQDEIAGEKHRAYLINLHKKIEFRCETKQDIAENLANRISKQHDKY</sequence>
<proteinExistence type="predicted"/>
<gene>
    <name evidence="2" type="ORF">BROSI_A1669</name>
</gene>
<accession>A0ABQ0JWX1</accession>
<feature type="domain" description="DNA/pantothenate metabolism flavoprotein C-terminal" evidence="1">
    <location>
        <begin position="4"/>
        <end position="223"/>
    </location>
</feature>
<keyword evidence="3" id="KW-1185">Reference proteome</keyword>